<sequence>MQKTYVARQAIFNRKNTTIGYELLFRDGANNGFPSHISSERATYRIIVENFLSLGRNPDVIHSRCFINFTYKSLLRMLPLSLPKGQIVVEILEDCPPTKALLDAVRELYRQGYIIALDDYVDDPRWRRFMAYVHIIKIDIQAQGVEQSCQWVKKQLASGCRQQFLAEKIETQAEHQRCLEAGFRFFQGYFFSKPEISESRYVSPEQTTALSLFQEVCRSEPCFKSIEKIIASDMTLSYKLLKFVNNHSAQLEVKIRSFHQALVYLGQDKLRLFVSLIVASYISGTKVKELVPLSMQRAQFCQHMSQHPRFAHLEVQGFLVGLLSLLDTLLDMPLNHIIDQLPLSDGLKNALLRREGEFGALLNLEEHFERADWQQIESISQHLGLSSQEVKEALMSAQQWSHQYAKMAS</sequence>
<organism evidence="3">
    <name type="scientific">Vibrio sp. HB236076</name>
    <dbReference type="NCBI Taxonomy" id="3232307"/>
    <lineage>
        <taxon>Bacteria</taxon>
        <taxon>Pseudomonadati</taxon>
        <taxon>Pseudomonadota</taxon>
        <taxon>Gammaproteobacteria</taxon>
        <taxon>Vibrionales</taxon>
        <taxon>Vibrionaceae</taxon>
        <taxon>Vibrio</taxon>
    </lineage>
</organism>
<feature type="domain" description="EAL" evidence="1">
    <location>
        <begin position="1"/>
        <end position="208"/>
    </location>
</feature>
<dbReference type="InterPro" id="IPR013976">
    <property type="entry name" value="HDOD"/>
</dbReference>
<name>A0AB39HAH2_9VIBR</name>
<reference evidence="3" key="1">
    <citation type="submission" date="2024-07" db="EMBL/GenBank/DDBJ databases">
        <title>Genome Analysis of a Potential Novel Vibrio Species Secreting pH- and Thermo-stable Alginate Lyase and its Application in Producing Alginate Oligosaccharides.</title>
        <authorList>
            <person name="Huang H."/>
            <person name="Bao K."/>
        </authorList>
    </citation>
    <scope>NUCLEOTIDE SEQUENCE</scope>
    <source>
        <strain evidence="3">HB236076</strain>
    </source>
</reference>
<dbReference type="Pfam" id="PF00563">
    <property type="entry name" value="EAL"/>
    <property type="match status" value="1"/>
</dbReference>
<dbReference type="Gene3D" id="1.10.3210.10">
    <property type="entry name" value="Hypothetical protein af1432"/>
    <property type="match status" value="1"/>
</dbReference>
<dbReference type="SUPFAM" id="SSF109604">
    <property type="entry name" value="HD-domain/PDEase-like"/>
    <property type="match status" value="1"/>
</dbReference>
<dbReference type="Pfam" id="PF08668">
    <property type="entry name" value="HDOD"/>
    <property type="match status" value="1"/>
</dbReference>
<dbReference type="KEGG" id="vih:AB0763_12710"/>
<dbReference type="InterPro" id="IPR014408">
    <property type="entry name" value="dGMP_Pdiesterase_EAL/HD-GYP"/>
</dbReference>
<protein>
    <submittedName>
        <fullName evidence="3">EAL and HDOD domain-containing protein</fullName>
    </submittedName>
</protein>
<dbReference type="PANTHER" id="PTHR33525:SF4">
    <property type="entry name" value="CYCLIC DI-GMP PHOSPHODIESTERASE CDGJ"/>
    <property type="match status" value="1"/>
</dbReference>
<dbReference type="PANTHER" id="PTHR33525">
    <property type="match status" value="1"/>
</dbReference>
<evidence type="ECO:0000259" key="2">
    <source>
        <dbReference type="PROSITE" id="PS51833"/>
    </source>
</evidence>
<dbReference type="PIRSF" id="PIRSF003180">
    <property type="entry name" value="DiGMPpdiest_YuxH"/>
    <property type="match status" value="1"/>
</dbReference>
<evidence type="ECO:0000313" key="3">
    <source>
        <dbReference type="EMBL" id="XDK24994.1"/>
    </source>
</evidence>
<dbReference type="SUPFAM" id="SSF141868">
    <property type="entry name" value="EAL domain-like"/>
    <property type="match status" value="1"/>
</dbReference>
<feature type="domain" description="HDOD" evidence="2">
    <location>
        <begin position="202"/>
        <end position="389"/>
    </location>
</feature>
<proteinExistence type="predicted"/>
<dbReference type="PROSITE" id="PS50883">
    <property type="entry name" value="EAL"/>
    <property type="match status" value="1"/>
</dbReference>
<gene>
    <name evidence="3" type="ORF">AB0763_12710</name>
</gene>
<dbReference type="InterPro" id="IPR052340">
    <property type="entry name" value="RNase_Y/CdgJ"/>
</dbReference>
<dbReference type="AlphaFoldDB" id="A0AB39HAH2"/>
<dbReference type="PROSITE" id="PS51833">
    <property type="entry name" value="HDOD"/>
    <property type="match status" value="1"/>
</dbReference>
<dbReference type="EMBL" id="CP162601">
    <property type="protein sequence ID" value="XDK24994.1"/>
    <property type="molecule type" value="Genomic_DNA"/>
</dbReference>
<evidence type="ECO:0000259" key="1">
    <source>
        <dbReference type="PROSITE" id="PS50883"/>
    </source>
</evidence>
<dbReference type="Gene3D" id="3.20.20.450">
    <property type="entry name" value="EAL domain"/>
    <property type="match status" value="1"/>
</dbReference>
<dbReference type="InterPro" id="IPR001633">
    <property type="entry name" value="EAL_dom"/>
</dbReference>
<dbReference type="InterPro" id="IPR035919">
    <property type="entry name" value="EAL_sf"/>
</dbReference>
<accession>A0AB39HAH2</accession>
<dbReference type="RefSeq" id="WP_306102318.1">
    <property type="nucleotide sequence ID" value="NZ_CP162601.1"/>
</dbReference>